<comment type="caution">
    <text evidence="2">The sequence shown here is derived from an EMBL/GenBank/DDBJ whole genome shotgun (WGS) entry which is preliminary data.</text>
</comment>
<dbReference type="Proteomes" id="UP000092177">
    <property type="component" value="Unassembled WGS sequence"/>
</dbReference>
<feature type="signal peptide" evidence="1">
    <location>
        <begin position="1"/>
        <end position="15"/>
    </location>
</feature>
<dbReference type="KEGG" id="chig:CH63R_11001"/>
<keyword evidence="3" id="KW-1185">Reference proteome</keyword>
<proteinExistence type="predicted"/>
<reference evidence="3" key="1">
    <citation type="journal article" date="2017" name="BMC Genomics">
        <title>Gapless genome assembly of Colletotrichum higginsianum reveals chromosome structure and association of transposable elements with secondary metabolite gene clusters.</title>
        <authorList>
            <person name="Dallery J.-F."/>
            <person name="Lapalu N."/>
            <person name="Zampounis A."/>
            <person name="Pigne S."/>
            <person name="Luyten I."/>
            <person name="Amselem J."/>
            <person name="Wittenberg A.H.J."/>
            <person name="Zhou S."/>
            <person name="de Queiroz M.V."/>
            <person name="Robin G.P."/>
            <person name="Auger A."/>
            <person name="Hainaut M."/>
            <person name="Henrissat B."/>
            <person name="Kim K.-T."/>
            <person name="Lee Y.-H."/>
            <person name="Lespinet O."/>
            <person name="Schwartz D.C."/>
            <person name="Thon M.R."/>
            <person name="O'Connell R.J."/>
        </authorList>
    </citation>
    <scope>NUCLEOTIDE SEQUENCE [LARGE SCALE GENOMIC DNA]</scope>
    <source>
        <strain evidence="3">IMI 349063</strain>
    </source>
</reference>
<dbReference type="GeneID" id="28870082"/>
<sequence>MAGFIVLLSAAVTLAVPDFIIARDSNSQGFDTAGITTGTGGGIGPEGSNKSQVDFVVDTQAISHASCGHLGLSQFKNSQN</sequence>
<gene>
    <name evidence="2" type="ORF">CH63R_11001</name>
</gene>
<accession>A0A1B7Y4C1</accession>
<keyword evidence="1" id="KW-0732">Signal</keyword>
<dbReference type="AlphaFoldDB" id="A0A1B7Y4C1"/>
<protein>
    <submittedName>
        <fullName evidence="2">Uncharacterized protein</fullName>
    </submittedName>
</protein>
<evidence type="ECO:0000256" key="1">
    <source>
        <dbReference type="SAM" id="SignalP"/>
    </source>
</evidence>
<dbReference type="EMBL" id="LTAN01000007">
    <property type="protein sequence ID" value="OBR06881.1"/>
    <property type="molecule type" value="Genomic_DNA"/>
</dbReference>
<dbReference type="RefSeq" id="XP_018155399.1">
    <property type="nucleotide sequence ID" value="XM_018305975.1"/>
</dbReference>
<evidence type="ECO:0000313" key="3">
    <source>
        <dbReference type="Proteomes" id="UP000092177"/>
    </source>
</evidence>
<name>A0A1B7Y4C1_COLHI</name>
<evidence type="ECO:0000313" key="2">
    <source>
        <dbReference type="EMBL" id="OBR06881.1"/>
    </source>
</evidence>
<dbReference type="VEuPathDB" id="FungiDB:CH63R_11001"/>
<organism evidence="2 3">
    <name type="scientific">Colletotrichum higginsianum (strain IMI 349063)</name>
    <name type="common">Crucifer anthracnose fungus</name>
    <dbReference type="NCBI Taxonomy" id="759273"/>
    <lineage>
        <taxon>Eukaryota</taxon>
        <taxon>Fungi</taxon>
        <taxon>Dikarya</taxon>
        <taxon>Ascomycota</taxon>
        <taxon>Pezizomycotina</taxon>
        <taxon>Sordariomycetes</taxon>
        <taxon>Hypocreomycetidae</taxon>
        <taxon>Glomerellales</taxon>
        <taxon>Glomerellaceae</taxon>
        <taxon>Colletotrichum</taxon>
        <taxon>Colletotrichum destructivum species complex</taxon>
    </lineage>
</organism>
<feature type="chain" id="PRO_5012000567" evidence="1">
    <location>
        <begin position="16"/>
        <end position="80"/>
    </location>
</feature>